<name>A0A846MP23_9BACT</name>
<dbReference type="Proteomes" id="UP000537126">
    <property type="component" value="Unassembled WGS sequence"/>
</dbReference>
<evidence type="ECO:0000259" key="8">
    <source>
        <dbReference type="Pfam" id="PF02687"/>
    </source>
</evidence>
<keyword evidence="5 7" id="KW-0472">Membrane</keyword>
<organism evidence="10 11">
    <name type="scientific">Thermonema lapsum</name>
    <dbReference type="NCBI Taxonomy" id="28195"/>
    <lineage>
        <taxon>Bacteria</taxon>
        <taxon>Pseudomonadati</taxon>
        <taxon>Bacteroidota</taxon>
        <taxon>Cytophagia</taxon>
        <taxon>Cytophagales</taxon>
        <taxon>Thermonemataceae</taxon>
        <taxon>Thermonema</taxon>
    </lineage>
</organism>
<proteinExistence type="inferred from homology"/>
<evidence type="ECO:0000256" key="4">
    <source>
        <dbReference type="ARBA" id="ARBA00022989"/>
    </source>
</evidence>
<comment type="similarity">
    <text evidence="6">Belongs to the ABC-4 integral membrane protein family.</text>
</comment>
<dbReference type="GO" id="GO:0022857">
    <property type="term" value="F:transmembrane transporter activity"/>
    <property type="evidence" value="ECO:0007669"/>
    <property type="project" value="TreeGrafter"/>
</dbReference>
<dbReference type="GO" id="GO:0005886">
    <property type="term" value="C:plasma membrane"/>
    <property type="evidence" value="ECO:0007669"/>
    <property type="project" value="UniProtKB-SubCell"/>
</dbReference>
<accession>A0A846MP23</accession>
<evidence type="ECO:0000256" key="3">
    <source>
        <dbReference type="ARBA" id="ARBA00022692"/>
    </source>
</evidence>
<dbReference type="RefSeq" id="WP_166918482.1">
    <property type="nucleotide sequence ID" value="NZ_JAASRN010000001.1"/>
</dbReference>
<dbReference type="InterPro" id="IPR003838">
    <property type="entry name" value="ABC3_permease_C"/>
</dbReference>
<comment type="subcellular location">
    <subcellularLocation>
        <location evidence="1">Cell membrane</location>
        <topology evidence="1">Multi-pass membrane protein</topology>
    </subcellularLocation>
</comment>
<feature type="domain" description="ABC3 transporter permease C-terminal" evidence="8">
    <location>
        <begin position="305"/>
        <end position="416"/>
    </location>
</feature>
<reference evidence="10 11" key="1">
    <citation type="submission" date="2020-03" db="EMBL/GenBank/DDBJ databases">
        <title>Genomic Encyclopedia of Type Strains, Phase IV (KMG-IV): sequencing the most valuable type-strain genomes for metagenomic binning, comparative biology and taxonomic classification.</title>
        <authorList>
            <person name="Goeker M."/>
        </authorList>
    </citation>
    <scope>NUCLEOTIDE SEQUENCE [LARGE SCALE GENOMIC DNA]</scope>
    <source>
        <strain evidence="10 11">DSM 5718</strain>
    </source>
</reference>
<comment type="caution">
    <text evidence="10">The sequence shown here is derived from an EMBL/GenBank/DDBJ whole genome shotgun (WGS) entry which is preliminary data.</text>
</comment>
<feature type="transmembrane region" description="Helical" evidence="7">
    <location>
        <begin position="392"/>
        <end position="412"/>
    </location>
</feature>
<feature type="domain" description="MacB-like periplasmic core" evidence="9">
    <location>
        <begin position="33"/>
        <end position="230"/>
    </location>
</feature>
<dbReference type="Pfam" id="PF12704">
    <property type="entry name" value="MacB_PCD"/>
    <property type="match status" value="1"/>
</dbReference>
<gene>
    <name evidence="10" type="ORF">FHS56_000705</name>
</gene>
<dbReference type="Pfam" id="PF02687">
    <property type="entry name" value="FtsX"/>
    <property type="match status" value="1"/>
</dbReference>
<keyword evidence="2" id="KW-1003">Cell membrane</keyword>
<feature type="transmembrane region" description="Helical" evidence="7">
    <location>
        <begin position="344"/>
        <end position="372"/>
    </location>
</feature>
<dbReference type="InterPro" id="IPR050250">
    <property type="entry name" value="Macrolide_Exporter_MacB"/>
</dbReference>
<evidence type="ECO:0000256" key="6">
    <source>
        <dbReference type="ARBA" id="ARBA00038076"/>
    </source>
</evidence>
<dbReference type="InterPro" id="IPR025857">
    <property type="entry name" value="MacB_PCD"/>
</dbReference>
<keyword evidence="11" id="KW-1185">Reference proteome</keyword>
<keyword evidence="4 7" id="KW-1133">Transmembrane helix</keyword>
<evidence type="ECO:0000256" key="5">
    <source>
        <dbReference type="ARBA" id="ARBA00023136"/>
    </source>
</evidence>
<dbReference type="AlphaFoldDB" id="A0A846MP23"/>
<dbReference type="EMBL" id="JAASRN010000001">
    <property type="protein sequence ID" value="NIK73219.1"/>
    <property type="molecule type" value="Genomic_DNA"/>
</dbReference>
<evidence type="ECO:0000259" key="9">
    <source>
        <dbReference type="Pfam" id="PF12704"/>
    </source>
</evidence>
<evidence type="ECO:0000313" key="11">
    <source>
        <dbReference type="Proteomes" id="UP000537126"/>
    </source>
</evidence>
<evidence type="ECO:0000256" key="2">
    <source>
        <dbReference type="ARBA" id="ARBA00022475"/>
    </source>
</evidence>
<keyword evidence="3 7" id="KW-0812">Transmembrane</keyword>
<evidence type="ECO:0000313" key="10">
    <source>
        <dbReference type="EMBL" id="NIK73219.1"/>
    </source>
</evidence>
<dbReference type="PANTHER" id="PTHR30572:SF4">
    <property type="entry name" value="ABC TRANSPORTER PERMEASE YTRF"/>
    <property type="match status" value="1"/>
</dbReference>
<feature type="transmembrane region" description="Helical" evidence="7">
    <location>
        <begin position="34"/>
        <end position="54"/>
    </location>
</feature>
<sequence length="424" mass="47062">MQKAYKILRIYTLLVWESFSFAVQSLRANWLRTILSLFGVTIGVFAIITVFTVVDSLERSIKESLNFLGKDVLYIQKWPWVFGPEYPWWKYVNRPVNTYEEYEFVARYAQNASAVALFAGRGGVVLQSGSFSVEEVTLRGVTYTYSAVANVELAEGRYFLPHEIDNGLNVAIIGHEIARTLFPNRSAVGKDIRLKGRKLRVIGVMKREGANFLGAPSSDKSCIVPFLFFSKLYRVGKDGREPIIALKGKESDVGLMRLEAEARGLMRRKRALRPTEEDNFAINRPEFLTNQLNAIFAVLNLAGGVIGSFAMLVGAFGIANIMFVSVKERTSIIGVQKSLGAKNFFILNQFLFEAVFLSLFGGMIGLFLVWLISFASLGSLELELTLSNILRGVVLSAVVGVLSGILPAWSAARLDPVKAIRTGE</sequence>
<feature type="transmembrane region" description="Helical" evidence="7">
    <location>
        <begin position="294"/>
        <end position="323"/>
    </location>
</feature>
<evidence type="ECO:0000256" key="7">
    <source>
        <dbReference type="SAM" id="Phobius"/>
    </source>
</evidence>
<protein>
    <submittedName>
        <fullName evidence="10">Putative ABC transport system permease protein</fullName>
    </submittedName>
</protein>
<dbReference type="PANTHER" id="PTHR30572">
    <property type="entry name" value="MEMBRANE COMPONENT OF TRANSPORTER-RELATED"/>
    <property type="match status" value="1"/>
</dbReference>
<evidence type="ECO:0000256" key="1">
    <source>
        <dbReference type="ARBA" id="ARBA00004651"/>
    </source>
</evidence>